<comment type="caution">
    <text evidence="2">The sequence shown here is derived from an EMBL/GenBank/DDBJ whole genome shotgun (WGS) entry which is preliminary data.</text>
</comment>
<protein>
    <submittedName>
        <fullName evidence="2">Uncharacterized protein</fullName>
    </submittedName>
</protein>
<keyword evidence="1" id="KW-0472">Membrane</keyword>
<proteinExistence type="predicted"/>
<sequence>MKVWTGWDVIRRTCPCGLVAAPTAIPRLSQGVPYPHPTSIGKEARSTVPADHSIRTLWQSSKEQYSDQVRKEKERFNNNAWGILIIIIIILLIHLK</sequence>
<dbReference type="AlphaFoldDB" id="A0AAV8YLH9"/>
<evidence type="ECO:0000256" key="1">
    <source>
        <dbReference type="SAM" id="Phobius"/>
    </source>
</evidence>
<gene>
    <name evidence="2" type="ORF">NQ314_007501</name>
</gene>
<dbReference type="Proteomes" id="UP001162156">
    <property type="component" value="Unassembled WGS sequence"/>
</dbReference>
<organism evidence="2 3">
    <name type="scientific">Rhamnusium bicolor</name>
    <dbReference type="NCBI Taxonomy" id="1586634"/>
    <lineage>
        <taxon>Eukaryota</taxon>
        <taxon>Metazoa</taxon>
        <taxon>Ecdysozoa</taxon>
        <taxon>Arthropoda</taxon>
        <taxon>Hexapoda</taxon>
        <taxon>Insecta</taxon>
        <taxon>Pterygota</taxon>
        <taxon>Neoptera</taxon>
        <taxon>Endopterygota</taxon>
        <taxon>Coleoptera</taxon>
        <taxon>Polyphaga</taxon>
        <taxon>Cucujiformia</taxon>
        <taxon>Chrysomeloidea</taxon>
        <taxon>Cerambycidae</taxon>
        <taxon>Lepturinae</taxon>
        <taxon>Rhagiini</taxon>
        <taxon>Rhamnusium</taxon>
    </lineage>
</organism>
<evidence type="ECO:0000313" key="2">
    <source>
        <dbReference type="EMBL" id="KAJ8952616.1"/>
    </source>
</evidence>
<dbReference type="EMBL" id="JANEYF010002012">
    <property type="protein sequence ID" value="KAJ8952616.1"/>
    <property type="molecule type" value="Genomic_DNA"/>
</dbReference>
<accession>A0AAV8YLH9</accession>
<keyword evidence="1" id="KW-1133">Transmembrane helix</keyword>
<name>A0AAV8YLH9_9CUCU</name>
<reference evidence="2" key="1">
    <citation type="journal article" date="2023" name="Insect Mol. Biol.">
        <title>Genome sequencing provides insights into the evolution of gene families encoding plant cell wall-degrading enzymes in longhorned beetles.</title>
        <authorList>
            <person name="Shin N.R."/>
            <person name="Okamura Y."/>
            <person name="Kirsch R."/>
            <person name="Pauchet Y."/>
        </authorList>
    </citation>
    <scope>NUCLEOTIDE SEQUENCE</scope>
    <source>
        <strain evidence="2">RBIC_L_NR</strain>
    </source>
</reference>
<feature type="transmembrane region" description="Helical" evidence="1">
    <location>
        <begin position="76"/>
        <end position="95"/>
    </location>
</feature>
<keyword evidence="3" id="KW-1185">Reference proteome</keyword>
<evidence type="ECO:0000313" key="3">
    <source>
        <dbReference type="Proteomes" id="UP001162156"/>
    </source>
</evidence>
<keyword evidence="1" id="KW-0812">Transmembrane</keyword>